<evidence type="ECO:0000313" key="10">
    <source>
        <dbReference type="Proteomes" id="UP001370490"/>
    </source>
</evidence>
<gene>
    <name evidence="9" type="ORF">RJ641_027835</name>
</gene>
<dbReference type="GO" id="GO:0046872">
    <property type="term" value="F:metal ion binding"/>
    <property type="evidence" value="ECO:0007669"/>
    <property type="project" value="UniProtKB-KW"/>
</dbReference>
<keyword evidence="4" id="KW-0479">Metal-binding</keyword>
<proteinExistence type="inferred from homology"/>
<dbReference type="AlphaFoldDB" id="A0AAN8VX02"/>
<comment type="caution">
    <text evidence="9">The sequence shown here is derived from an EMBL/GenBank/DDBJ whole genome shotgun (WGS) entry which is preliminary data.</text>
</comment>
<dbReference type="PANTHER" id="PTHR22966">
    <property type="entry name" value="2-AMINOETHANETHIOL DIOXYGENASE"/>
    <property type="match status" value="1"/>
</dbReference>
<feature type="region of interest" description="Disordered" evidence="8">
    <location>
        <begin position="1"/>
        <end position="22"/>
    </location>
</feature>
<comment type="similarity">
    <text evidence="2">Belongs to the cysteine dioxygenase family.</text>
</comment>
<evidence type="ECO:0000256" key="8">
    <source>
        <dbReference type="SAM" id="MobiDB-lite"/>
    </source>
</evidence>
<dbReference type="GO" id="GO:0017172">
    <property type="term" value="F:cysteine dioxygenase activity"/>
    <property type="evidence" value="ECO:0007669"/>
    <property type="project" value="UniProtKB-EC"/>
</dbReference>
<keyword evidence="6" id="KW-0408">Iron</keyword>
<dbReference type="SUPFAM" id="SSF51182">
    <property type="entry name" value="RmlC-like cupins"/>
    <property type="match status" value="1"/>
</dbReference>
<dbReference type="InterPro" id="IPR012864">
    <property type="entry name" value="PCO/ADO"/>
</dbReference>
<dbReference type="Proteomes" id="UP001370490">
    <property type="component" value="Unassembled WGS sequence"/>
</dbReference>
<dbReference type="PANTHER" id="PTHR22966:SF63">
    <property type="entry name" value="CYSTEINE DIOXYGENASE"/>
    <property type="match status" value="1"/>
</dbReference>
<name>A0AAN8VX02_9MAGN</name>
<dbReference type="InterPro" id="IPR011051">
    <property type="entry name" value="RmlC_Cupin_sf"/>
</dbReference>
<comment type="catalytic activity">
    <reaction evidence="7">
        <text>L-cysteine + O2 = 3-sulfino-L-alanine + H(+)</text>
        <dbReference type="Rhea" id="RHEA:20441"/>
        <dbReference type="ChEBI" id="CHEBI:15378"/>
        <dbReference type="ChEBI" id="CHEBI:15379"/>
        <dbReference type="ChEBI" id="CHEBI:35235"/>
        <dbReference type="ChEBI" id="CHEBI:61085"/>
        <dbReference type="EC" id="1.13.11.20"/>
    </reaction>
    <physiologicalReaction direction="left-to-right" evidence="7">
        <dbReference type="Rhea" id="RHEA:20442"/>
    </physiologicalReaction>
</comment>
<evidence type="ECO:0000256" key="7">
    <source>
        <dbReference type="ARBA" id="ARBA00024284"/>
    </source>
</evidence>
<sequence>MPVEAARLVNPKKSEDMGEGSRVIRKKKCKRTMTVVAPPPPQPSRPKVPTLLQKLYLACRAVFKGPETIPCPADVQLLCRILDDMKPEDVGLSSKTQSLISENVIEGKPRVTSSTIYHCENFSLCMFFLPATAVIPLHNHPGMTVFNKLLLGKMHIKAYDWVDPSGLDGSTTASMRLARLKVDSIFTAPCDTSVLYPTWGGNIHAVRAETPCAFLDVLGPPYSKKDGRDGSYYKDLPYTAFSNGTKEVVEDEVANYGWLEEIEMPEESEMDYIPYLGPQIMEASR</sequence>
<evidence type="ECO:0000313" key="9">
    <source>
        <dbReference type="EMBL" id="KAK6942458.1"/>
    </source>
</evidence>
<evidence type="ECO:0000256" key="6">
    <source>
        <dbReference type="ARBA" id="ARBA00023004"/>
    </source>
</evidence>
<accession>A0AAN8VX02</accession>
<reference evidence="9 10" key="1">
    <citation type="submission" date="2023-12" db="EMBL/GenBank/DDBJ databases">
        <title>A high-quality genome assembly for Dillenia turbinata (Dilleniales).</title>
        <authorList>
            <person name="Chanderbali A."/>
        </authorList>
    </citation>
    <scope>NUCLEOTIDE SEQUENCE [LARGE SCALE GENOMIC DNA]</scope>
    <source>
        <strain evidence="9">LSX21</strain>
        <tissue evidence="9">Leaf</tissue>
    </source>
</reference>
<protein>
    <recommendedName>
        <fullName evidence="3">cysteine dioxygenase</fullName>
        <ecNumber evidence="3">1.13.11.20</ecNumber>
    </recommendedName>
</protein>
<keyword evidence="9" id="KW-0223">Dioxygenase</keyword>
<dbReference type="Pfam" id="PF07847">
    <property type="entry name" value="PCO_ADO"/>
    <property type="match status" value="1"/>
</dbReference>
<comment type="cofactor">
    <cofactor evidence="1">
        <name>Fe(2+)</name>
        <dbReference type="ChEBI" id="CHEBI:29033"/>
    </cofactor>
</comment>
<evidence type="ECO:0000256" key="5">
    <source>
        <dbReference type="ARBA" id="ARBA00023002"/>
    </source>
</evidence>
<keyword evidence="5" id="KW-0560">Oxidoreductase</keyword>
<dbReference type="GO" id="GO:0070483">
    <property type="term" value="P:detection of hypoxia"/>
    <property type="evidence" value="ECO:0007669"/>
    <property type="project" value="UniProtKB-ARBA"/>
</dbReference>
<evidence type="ECO:0000256" key="3">
    <source>
        <dbReference type="ARBA" id="ARBA00013133"/>
    </source>
</evidence>
<dbReference type="EC" id="1.13.11.20" evidence="3"/>
<dbReference type="EMBL" id="JBAMMX010000004">
    <property type="protein sequence ID" value="KAK6942458.1"/>
    <property type="molecule type" value="Genomic_DNA"/>
</dbReference>
<evidence type="ECO:0000256" key="1">
    <source>
        <dbReference type="ARBA" id="ARBA00001954"/>
    </source>
</evidence>
<keyword evidence="10" id="KW-1185">Reference proteome</keyword>
<dbReference type="InterPro" id="IPR014710">
    <property type="entry name" value="RmlC-like_jellyroll"/>
</dbReference>
<dbReference type="CDD" id="cd20289">
    <property type="entry name" value="cupin_ADO"/>
    <property type="match status" value="1"/>
</dbReference>
<dbReference type="Gene3D" id="2.60.120.10">
    <property type="entry name" value="Jelly Rolls"/>
    <property type="match status" value="1"/>
</dbReference>
<evidence type="ECO:0000256" key="4">
    <source>
        <dbReference type="ARBA" id="ARBA00022723"/>
    </source>
</evidence>
<organism evidence="9 10">
    <name type="scientific">Dillenia turbinata</name>
    <dbReference type="NCBI Taxonomy" id="194707"/>
    <lineage>
        <taxon>Eukaryota</taxon>
        <taxon>Viridiplantae</taxon>
        <taxon>Streptophyta</taxon>
        <taxon>Embryophyta</taxon>
        <taxon>Tracheophyta</taxon>
        <taxon>Spermatophyta</taxon>
        <taxon>Magnoliopsida</taxon>
        <taxon>eudicotyledons</taxon>
        <taxon>Gunneridae</taxon>
        <taxon>Pentapetalae</taxon>
        <taxon>Dilleniales</taxon>
        <taxon>Dilleniaceae</taxon>
        <taxon>Dillenia</taxon>
    </lineage>
</organism>
<evidence type="ECO:0000256" key="2">
    <source>
        <dbReference type="ARBA" id="ARBA00006622"/>
    </source>
</evidence>